<feature type="domain" description="Methyltransferase type 11" evidence="3">
    <location>
        <begin position="98"/>
        <end position="198"/>
    </location>
</feature>
<evidence type="ECO:0000256" key="2">
    <source>
        <dbReference type="SAM" id="SignalP"/>
    </source>
</evidence>
<dbReference type="InterPro" id="IPR013216">
    <property type="entry name" value="Methyltransf_11"/>
</dbReference>
<dbReference type="GO" id="GO:0008168">
    <property type="term" value="F:methyltransferase activity"/>
    <property type="evidence" value="ECO:0007669"/>
    <property type="project" value="UniProtKB-KW"/>
</dbReference>
<keyword evidence="4" id="KW-0489">Methyltransferase</keyword>
<organism evidence="4 5">
    <name type="scientific">Simkania negevensis</name>
    <dbReference type="NCBI Taxonomy" id="83561"/>
    <lineage>
        <taxon>Bacteria</taxon>
        <taxon>Pseudomonadati</taxon>
        <taxon>Chlamydiota</taxon>
        <taxon>Chlamydiia</taxon>
        <taxon>Parachlamydiales</taxon>
        <taxon>Simkaniaceae</taxon>
        <taxon>Simkania</taxon>
    </lineage>
</organism>
<proteinExistence type="predicted"/>
<dbReference type="SUPFAM" id="SSF53335">
    <property type="entry name" value="S-adenosyl-L-methionine-dependent methyltransferases"/>
    <property type="match status" value="1"/>
</dbReference>
<sequence length="294" mass="33172">MGMFFCKVKKSIRNCSFLFFFVAYSWSAVANPVVDMYSTVDWGSFSIFSGGFINFGYWKDIPLKNGIAITEKERTASSVALYDLITDLGKIKPTDHVLEVGCGRGYGVLRTYDRFHPAKLDGIDITPQQIEKVQLLHRDFLQKNASVNFSVASAEASKFPDHSFDKIYTVEAAQHFPSMPAFALEAARILKPGGRLVFTAHFSTSPDGYQEVRKRIPSLDQGIDRMIPIQMVRSAFADAGFKEKDFFSISDDVFEGFEKWVTGVGPENEWTHDVYRLYKEGHLGYYVLVLELGS</sequence>
<evidence type="ECO:0000259" key="3">
    <source>
        <dbReference type="Pfam" id="PF08241"/>
    </source>
</evidence>
<accession>A0ABS3AQ00</accession>
<dbReference type="Gene3D" id="3.40.50.150">
    <property type="entry name" value="Vaccinia Virus protein VP39"/>
    <property type="match status" value="1"/>
</dbReference>
<dbReference type="GO" id="GO:0032259">
    <property type="term" value="P:methylation"/>
    <property type="evidence" value="ECO:0007669"/>
    <property type="project" value="UniProtKB-KW"/>
</dbReference>
<dbReference type="CDD" id="cd02440">
    <property type="entry name" value="AdoMet_MTases"/>
    <property type="match status" value="1"/>
</dbReference>
<dbReference type="Proteomes" id="UP000722121">
    <property type="component" value="Unassembled WGS sequence"/>
</dbReference>
<name>A0ABS3AQ00_9BACT</name>
<protein>
    <submittedName>
        <fullName evidence="4">Class I SAM-dependent methyltransferase</fullName>
    </submittedName>
</protein>
<keyword evidence="1" id="KW-0808">Transferase</keyword>
<dbReference type="EMBL" id="JAFITR010000024">
    <property type="protein sequence ID" value="MBN4066783.1"/>
    <property type="molecule type" value="Genomic_DNA"/>
</dbReference>
<reference evidence="4 5" key="1">
    <citation type="submission" date="2021-02" db="EMBL/GenBank/DDBJ databases">
        <title>Activity-based single-cell genomes from oceanic crustal fluid captures similar information to metagenomic and metatranscriptomic surveys with orders of magnitude less sampling.</title>
        <authorList>
            <person name="D'Angelo T.S."/>
            <person name="Orcutt B.N."/>
        </authorList>
    </citation>
    <scope>NUCLEOTIDE SEQUENCE [LARGE SCALE GENOMIC DNA]</scope>
    <source>
        <strain evidence="4">AH-315-G07</strain>
    </source>
</reference>
<feature type="signal peptide" evidence="2">
    <location>
        <begin position="1"/>
        <end position="30"/>
    </location>
</feature>
<dbReference type="Pfam" id="PF08241">
    <property type="entry name" value="Methyltransf_11"/>
    <property type="match status" value="1"/>
</dbReference>
<gene>
    <name evidence="4" type="ORF">JYU14_01720</name>
</gene>
<feature type="chain" id="PRO_5047290044" evidence="2">
    <location>
        <begin position="31"/>
        <end position="294"/>
    </location>
</feature>
<evidence type="ECO:0000256" key="1">
    <source>
        <dbReference type="ARBA" id="ARBA00022679"/>
    </source>
</evidence>
<dbReference type="PANTHER" id="PTHR44068">
    <property type="entry name" value="ZGC:194242"/>
    <property type="match status" value="1"/>
</dbReference>
<keyword evidence="5" id="KW-1185">Reference proteome</keyword>
<dbReference type="PANTHER" id="PTHR44068:SF11">
    <property type="entry name" value="GERANYL DIPHOSPHATE 2-C-METHYLTRANSFERASE"/>
    <property type="match status" value="1"/>
</dbReference>
<dbReference type="InterPro" id="IPR029063">
    <property type="entry name" value="SAM-dependent_MTases_sf"/>
</dbReference>
<evidence type="ECO:0000313" key="4">
    <source>
        <dbReference type="EMBL" id="MBN4066783.1"/>
    </source>
</evidence>
<dbReference type="InterPro" id="IPR050447">
    <property type="entry name" value="Erg6_SMT_methyltransf"/>
</dbReference>
<keyword evidence="2" id="KW-0732">Signal</keyword>
<evidence type="ECO:0000313" key="5">
    <source>
        <dbReference type="Proteomes" id="UP000722121"/>
    </source>
</evidence>
<comment type="caution">
    <text evidence="4">The sequence shown here is derived from an EMBL/GenBank/DDBJ whole genome shotgun (WGS) entry which is preliminary data.</text>
</comment>